<accession>A0A031K3F2</accession>
<dbReference type="PANTHER" id="PTHR33280:SF6">
    <property type="entry name" value="LARGE RIBOSOMAL SUBUNIT PROTEIN BL31A"/>
    <property type="match status" value="1"/>
</dbReference>
<reference evidence="7" key="2">
    <citation type="submission" date="2016-08" db="EMBL/GenBank/DDBJ databases">
        <authorList>
            <person name="Seilhamer J.J."/>
        </authorList>
    </citation>
    <scope>NUCLEOTIDE SEQUENCE [LARGE SCALE GENOMIC DNA]</scope>
    <source>
        <strain evidence="7">SA1</strain>
    </source>
</reference>
<dbReference type="PATRIC" id="fig|158500.4.peg.247"/>
<dbReference type="OrthoDB" id="9803251at2"/>
<evidence type="ECO:0000313" key="7">
    <source>
        <dbReference type="EMBL" id="AOR75537.1"/>
    </source>
</evidence>
<dbReference type="GO" id="GO:0006412">
    <property type="term" value="P:translation"/>
    <property type="evidence" value="ECO:0007669"/>
    <property type="project" value="InterPro"/>
</dbReference>
<evidence type="ECO:0000256" key="1">
    <source>
        <dbReference type="ARBA" id="ARBA00003795"/>
    </source>
</evidence>
<dbReference type="GO" id="GO:1990904">
    <property type="term" value="C:ribonucleoprotein complex"/>
    <property type="evidence" value="ECO:0007669"/>
    <property type="project" value="UniProtKB-KW"/>
</dbReference>
<dbReference type="SUPFAM" id="SSF143800">
    <property type="entry name" value="L28p-like"/>
    <property type="match status" value="1"/>
</dbReference>
<dbReference type="NCBIfam" id="NF001809">
    <property type="entry name" value="PRK00528.1"/>
    <property type="match status" value="1"/>
</dbReference>
<evidence type="ECO:0000256" key="6">
    <source>
        <dbReference type="RuleBase" id="RU000564"/>
    </source>
</evidence>
<dbReference type="eggNOG" id="COG0254">
    <property type="taxonomic scope" value="Bacteria"/>
</dbReference>
<dbReference type="EMBL" id="JFYZ01000001">
    <property type="protein sequence ID" value="EZP84486.1"/>
    <property type="molecule type" value="Genomic_DNA"/>
</dbReference>
<evidence type="ECO:0000313" key="10">
    <source>
        <dbReference type="Proteomes" id="UP000094626"/>
    </source>
</evidence>
<keyword evidence="4 6" id="KW-0689">Ribosomal protein</keyword>
<dbReference type="RefSeq" id="WP_008830262.1">
    <property type="nucleotide sequence ID" value="NZ_BSFC01000011.1"/>
</dbReference>
<protein>
    <recommendedName>
        <fullName evidence="6">50S ribosomal protein L31</fullName>
    </recommendedName>
</protein>
<dbReference type="PANTHER" id="PTHR33280">
    <property type="entry name" value="50S RIBOSOMAL PROTEIN L31, CHLOROPLASTIC"/>
    <property type="match status" value="1"/>
</dbReference>
<evidence type="ECO:0000256" key="3">
    <source>
        <dbReference type="ARBA" id="ARBA00011838"/>
    </source>
</evidence>
<dbReference type="InterPro" id="IPR002150">
    <property type="entry name" value="Ribosomal_bL31"/>
</dbReference>
<evidence type="ECO:0000256" key="5">
    <source>
        <dbReference type="ARBA" id="ARBA00023274"/>
    </source>
</evidence>
<comment type="function">
    <text evidence="1">Binds the 23S rRNA.</text>
</comment>
<dbReference type="Gene3D" id="4.10.830.30">
    <property type="entry name" value="Ribosomal protein L31"/>
    <property type="match status" value="1"/>
</dbReference>
<gene>
    <name evidence="8" type="primary">rpmE</name>
    <name evidence="7" type="ORF">BES08_01270</name>
    <name evidence="8" type="ORF">BV97_00239</name>
</gene>
<evidence type="ECO:0000256" key="4">
    <source>
        <dbReference type="ARBA" id="ARBA00022980"/>
    </source>
</evidence>
<comment type="similarity">
    <text evidence="2">Belongs to the bacterial ribosomal protein bL31 family. Type A subfamily.</text>
</comment>
<name>A0A031K3F2_9SPHN</name>
<dbReference type="STRING" id="158500.BES08_01270"/>
<dbReference type="InterPro" id="IPR042105">
    <property type="entry name" value="Ribosomal_bL31_sf"/>
</dbReference>
<sequence length="75" mass="8262">MKADTHPDYHTITVQMTDGSTFQTRSTWGKEGDTLVLDIDPTSHPAWTGGKAQLQDGGRVAQFNKRFGGLTLKKN</sequence>
<dbReference type="PROSITE" id="PS01143">
    <property type="entry name" value="RIBOSOMAL_L31"/>
    <property type="match status" value="1"/>
</dbReference>
<dbReference type="Proteomes" id="UP000024329">
    <property type="component" value="Unassembled WGS sequence"/>
</dbReference>
<dbReference type="Proteomes" id="UP000094626">
    <property type="component" value="Chromosome"/>
</dbReference>
<dbReference type="GO" id="GO:0003735">
    <property type="term" value="F:structural constituent of ribosome"/>
    <property type="evidence" value="ECO:0007669"/>
    <property type="project" value="InterPro"/>
</dbReference>
<proteinExistence type="inferred from homology"/>
<dbReference type="PRINTS" id="PR01249">
    <property type="entry name" value="RIBOSOMALL31"/>
</dbReference>
<dbReference type="KEGG" id="nre:BES08_01270"/>
<dbReference type="Pfam" id="PF01197">
    <property type="entry name" value="Ribosomal_L31"/>
    <property type="match status" value="1"/>
</dbReference>
<evidence type="ECO:0000313" key="9">
    <source>
        <dbReference type="Proteomes" id="UP000024329"/>
    </source>
</evidence>
<keyword evidence="5 6" id="KW-0687">Ribonucleoprotein</keyword>
<reference evidence="10" key="3">
    <citation type="journal article" date="2017" name="J. Biotechnol.">
        <title>Complete genome sequence of Novosphingobium resinovorum SA1, a versatile xenobiotic-degrading bacterium capable of utilizing sulfanilic acid.</title>
        <authorList>
            <person name="Hegedus B."/>
            <person name="Kos P.B."/>
            <person name="Balint B."/>
            <person name="Maroti G."/>
            <person name="Gan H.M."/>
            <person name="Perei K."/>
            <person name="Rakhely G."/>
        </authorList>
    </citation>
    <scope>NUCLEOTIDE SEQUENCE [LARGE SCALE GENOMIC DNA]</scope>
    <source>
        <strain evidence="10">SA1</strain>
    </source>
</reference>
<evidence type="ECO:0000256" key="2">
    <source>
        <dbReference type="ARBA" id="ARBA00009296"/>
    </source>
</evidence>
<reference evidence="8 9" key="1">
    <citation type="submission" date="2014-03" db="EMBL/GenBank/DDBJ databases">
        <title>Whole genome sequence of Novosphingobium resinovorum KF1.</title>
        <authorList>
            <person name="Gan H.M."/>
            <person name="Gan H.Y."/>
            <person name="Chew T.H."/>
            <person name="Savka M.A."/>
        </authorList>
    </citation>
    <scope>NUCLEOTIDE SEQUENCE [LARGE SCALE GENOMIC DNA]</scope>
    <source>
        <strain evidence="8 9">KF1</strain>
    </source>
</reference>
<dbReference type="GO" id="GO:0005840">
    <property type="term" value="C:ribosome"/>
    <property type="evidence" value="ECO:0007669"/>
    <property type="project" value="UniProtKB-KW"/>
</dbReference>
<comment type="subunit">
    <text evidence="3">Part of the 50S ribosomal subunit.</text>
</comment>
<dbReference type="InterPro" id="IPR034704">
    <property type="entry name" value="Ribosomal_bL28/bL31-like_sf"/>
</dbReference>
<keyword evidence="10" id="KW-1185">Reference proteome</keyword>
<dbReference type="AlphaFoldDB" id="A0A031K3F2"/>
<organism evidence="8 9">
    <name type="scientific">Novosphingobium resinovorum</name>
    <dbReference type="NCBI Taxonomy" id="158500"/>
    <lineage>
        <taxon>Bacteria</taxon>
        <taxon>Pseudomonadati</taxon>
        <taxon>Pseudomonadota</taxon>
        <taxon>Alphaproteobacteria</taxon>
        <taxon>Sphingomonadales</taxon>
        <taxon>Sphingomonadaceae</taxon>
        <taxon>Novosphingobium</taxon>
    </lineage>
</organism>
<evidence type="ECO:0000313" key="8">
    <source>
        <dbReference type="EMBL" id="EZP84486.1"/>
    </source>
</evidence>
<dbReference type="EMBL" id="CP017075">
    <property type="protein sequence ID" value="AOR75537.1"/>
    <property type="molecule type" value="Genomic_DNA"/>
</dbReference>
<dbReference type="NCBIfam" id="TIGR00105">
    <property type="entry name" value="L31"/>
    <property type="match status" value="1"/>
</dbReference>